<evidence type="ECO:0008006" key="3">
    <source>
        <dbReference type="Google" id="ProtNLM"/>
    </source>
</evidence>
<dbReference type="AlphaFoldDB" id="A0A643FTD2"/>
<accession>A0A643FTD2</accession>
<evidence type="ECO:0000313" key="1">
    <source>
        <dbReference type="EMBL" id="QOT82234.1"/>
    </source>
</evidence>
<keyword evidence="1" id="KW-0614">Plasmid</keyword>
<evidence type="ECO:0000313" key="2">
    <source>
        <dbReference type="Proteomes" id="UP000397656"/>
    </source>
</evidence>
<dbReference type="RefSeq" id="WP_150986932.1">
    <property type="nucleotide sequence ID" value="NZ_CP062807.1"/>
</dbReference>
<protein>
    <recommendedName>
        <fullName evidence="3">Helix-turn-helix domain-containing protein</fullName>
    </recommendedName>
</protein>
<organism evidence="1 2">
    <name type="scientific">Cupriavidus basilensis</name>
    <dbReference type="NCBI Taxonomy" id="68895"/>
    <lineage>
        <taxon>Bacteria</taxon>
        <taxon>Pseudomonadati</taxon>
        <taxon>Pseudomonadota</taxon>
        <taxon>Betaproteobacteria</taxon>
        <taxon>Burkholderiales</taxon>
        <taxon>Burkholderiaceae</taxon>
        <taxon>Cupriavidus</taxon>
    </lineage>
</organism>
<name>A0A643FTD2_9BURK</name>
<gene>
    <name evidence="1" type="ORF">F7R26_039690</name>
</gene>
<dbReference type="EMBL" id="CP062807">
    <property type="protein sequence ID" value="QOT82234.1"/>
    <property type="molecule type" value="Genomic_DNA"/>
</dbReference>
<sequence>MESTEITINEHGFYQFPIRDIRRLFVVLVALERTGLTSTVALEDLTGHHRHTIAGDLQRLRTELYVDISVTDGLSEKRRPVKLYELVGWGPILNREGVVAAAQATEVL</sequence>
<dbReference type="Proteomes" id="UP000397656">
    <property type="component" value="Plasmid pRK1-3"/>
</dbReference>
<proteinExistence type="predicted"/>
<dbReference type="GeneID" id="98407097"/>
<geneLocation type="plasmid" evidence="1 2">
    <name>pRK1-3</name>
</geneLocation>
<reference evidence="1 2" key="1">
    <citation type="submission" date="2020-10" db="EMBL/GenBank/DDBJ databases">
        <title>Complete genome sequence of Cupriavidus basilensis CCUG 49340T.</title>
        <authorList>
            <person name="Salva-Serra F."/>
            <person name="Donoso R.A."/>
            <person name="Cho K.H."/>
            <person name="Yoo J.A."/>
            <person name="Lee K."/>
            <person name="Yoon S.-H."/>
            <person name="Perez-Pantoja D."/>
            <person name="Moore E.R.B."/>
        </authorList>
    </citation>
    <scope>NUCLEOTIDE SEQUENCE [LARGE SCALE GENOMIC DNA]</scope>
    <source>
        <strain evidence="2">CCUG 49340</strain>
        <plasmid evidence="1 2">pRK1-3</plasmid>
    </source>
</reference>